<reference evidence="2" key="1">
    <citation type="submission" date="2016-10" db="EMBL/GenBank/DDBJ databases">
        <authorList>
            <person name="Varghese N."/>
            <person name="Submissions S."/>
        </authorList>
    </citation>
    <scope>NUCLEOTIDE SEQUENCE [LARGE SCALE GENOMIC DNA]</scope>
    <source>
        <strain evidence="2">Gh-48</strain>
    </source>
</reference>
<proteinExistence type="predicted"/>
<name>A0A1H8UGS0_9SPHI</name>
<accession>A0A1H8UGS0</accession>
<dbReference type="AlphaFoldDB" id="A0A1H8UGS0"/>
<dbReference type="Proteomes" id="UP000198942">
    <property type="component" value="Unassembled WGS sequence"/>
</dbReference>
<evidence type="ECO:0000313" key="2">
    <source>
        <dbReference type="Proteomes" id="UP000198942"/>
    </source>
</evidence>
<dbReference type="EMBL" id="FOCL01000019">
    <property type="protein sequence ID" value="SEP02227.1"/>
    <property type="molecule type" value="Genomic_DNA"/>
</dbReference>
<sequence length="41" mass="4637">MGFVIAIYIRFFTLNFNANKNAFNDVACSLLSALKHLNLKC</sequence>
<protein>
    <submittedName>
        <fullName evidence="1">Uncharacterized protein</fullName>
    </submittedName>
</protein>
<gene>
    <name evidence="1" type="ORF">SAMN05192574_11937</name>
</gene>
<keyword evidence="2" id="KW-1185">Reference proteome</keyword>
<organism evidence="1 2">
    <name type="scientific">Mucilaginibacter gossypiicola</name>
    <dbReference type="NCBI Taxonomy" id="551995"/>
    <lineage>
        <taxon>Bacteria</taxon>
        <taxon>Pseudomonadati</taxon>
        <taxon>Bacteroidota</taxon>
        <taxon>Sphingobacteriia</taxon>
        <taxon>Sphingobacteriales</taxon>
        <taxon>Sphingobacteriaceae</taxon>
        <taxon>Mucilaginibacter</taxon>
    </lineage>
</organism>
<dbReference type="STRING" id="551995.SAMN05192574_11937"/>
<evidence type="ECO:0000313" key="1">
    <source>
        <dbReference type="EMBL" id="SEP02227.1"/>
    </source>
</evidence>